<dbReference type="Proteomes" id="UP001652660">
    <property type="component" value="Chromosome 11c"/>
</dbReference>
<organism evidence="2 5">
    <name type="scientific">Coffea arabica</name>
    <name type="common">Arabian coffee</name>
    <dbReference type="NCBI Taxonomy" id="13443"/>
    <lineage>
        <taxon>Eukaryota</taxon>
        <taxon>Viridiplantae</taxon>
        <taxon>Streptophyta</taxon>
        <taxon>Embryophyta</taxon>
        <taxon>Tracheophyta</taxon>
        <taxon>Spermatophyta</taxon>
        <taxon>Magnoliopsida</taxon>
        <taxon>eudicotyledons</taxon>
        <taxon>Gunneridae</taxon>
        <taxon>Pentapetalae</taxon>
        <taxon>asterids</taxon>
        <taxon>lamiids</taxon>
        <taxon>Gentianales</taxon>
        <taxon>Rubiaceae</taxon>
        <taxon>Ixoroideae</taxon>
        <taxon>Gardenieae complex</taxon>
        <taxon>Bertiereae - Coffeeae clade</taxon>
        <taxon>Coffeeae</taxon>
        <taxon>Coffea</taxon>
    </lineage>
</organism>
<proteinExistence type="predicted"/>
<dbReference type="RefSeq" id="XP_027097874.2">
    <property type="nucleotide sequence ID" value="XM_027242073.2"/>
</dbReference>
<sequence>MHRMGEITPNNIGSHAIPEVMATLNATFGTSFPKITIRSKYYALQSLTRLYISFKRRGTGMGWDSSKYTLMMDDGRWADLLQVNSDFTRFYNRSCYVFHLLEEVFMNQGATGDYSGAHEESPLNTDEKLEMENAARSAKPSDVVNVGSSGEDVKLPSARKGKGKGKRNVTKEKKKRKSGGMSEDSFFSGSSREFEQYMRVLDSIETKLSGKRGDSICYWFGLFTVEDYTSPCGC</sequence>
<gene>
    <name evidence="3 4 5" type="primary">LOC113717296</name>
</gene>
<feature type="region of interest" description="Disordered" evidence="1">
    <location>
        <begin position="130"/>
        <end position="187"/>
    </location>
</feature>
<keyword evidence="2" id="KW-1185">Reference proteome</keyword>
<dbReference type="RefSeq" id="XP_071926798.1">
    <property type="nucleotide sequence ID" value="XM_072070697.1"/>
</dbReference>
<protein>
    <recommendedName>
        <fullName evidence="6">Myb/SANT-like domain-containing protein</fullName>
    </recommendedName>
</protein>
<feature type="compositionally biased region" description="Basic residues" evidence="1">
    <location>
        <begin position="157"/>
        <end position="178"/>
    </location>
</feature>
<dbReference type="OrthoDB" id="4955136at2759"/>
<dbReference type="GeneID" id="113717296"/>
<dbReference type="PANTHER" id="PTHR47584">
    <property type="match status" value="1"/>
</dbReference>
<evidence type="ECO:0008006" key="6">
    <source>
        <dbReference type="Google" id="ProtNLM"/>
    </source>
</evidence>
<accession>A0ABM4W4S8</accession>
<evidence type="ECO:0000256" key="1">
    <source>
        <dbReference type="SAM" id="MobiDB-lite"/>
    </source>
</evidence>
<dbReference type="InterPro" id="IPR045026">
    <property type="entry name" value="LIMYB"/>
</dbReference>
<evidence type="ECO:0000313" key="4">
    <source>
        <dbReference type="RefSeq" id="XP_071926797.1"/>
    </source>
</evidence>
<evidence type="ECO:0000313" key="2">
    <source>
        <dbReference type="Proteomes" id="UP001652660"/>
    </source>
</evidence>
<evidence type="ECO:0000313" key="3">
    <source>
        <dbReference type="RefSeq" id="XP_027097874.2"/>
    </source>
</evidence>
<evidence type="ECO:0000313" key="5">
    <source>
        <dbReference type="RefSeq" id="XP_071926798.1"/>
    </source>
</evidence>
<dbReference type="RefSeq" id="XP_071926797.1">
    <property type="nucleotide sequence ID" value="XM_072070696.1"/>
</dbReference>
<reference evidence="2" key="1">
    <citation type="journal article" date="2025" name="Foods">
        <title>Unveiling the Microbial Signatures of Arabica Coffee Cherries: Insights into Ripeness Specific Diversity, Functional Traits, and Implications for Quality and Safety.</title>
        <authorList>
            <consortium name="RefSeq"/>
            <person name="Tenea G.N."/>
            <person name="Cifuentes V."/>
            <person name="Reyes P."/>
            <person name="Cevallos-Vallejos M."/>
        </authorList>
    </citation>
    <scope>NUCLEOTIDE SEQUENCE [LARGE SCALE GENOMIC DNA]</scope>
</reference>
<dbReference type="PANTHER" id="PTHR47584:SF14">
    <property type="entry name" value="L10-INTERACTING MYB DOMAIN-CONTAINING PROTEIN-LIKE"/>
    <property type="match status" value="1"/>
</dbReference>
<reference evidence="3 4" key="2">
    <citation type="submission" date="2025-05" db="UniProtKB">
        <authorList>
            <consortium name="RefSeq"/>
        </authorList>
    </citation>
    <scope>IDENTIFICATION</scope>
    <source>
        <tissue evidence="3 4">Leaves</tissue>
    </source>
</reference>
<name>A0ABM4W4S8_COFAR</name>